<dbReference type="RefSeq" id="WP_285340207.1">
    <property type="nucleotide sequence ID" value="NZ_JASITI010000001.1"/>
</dbReference>
<keyword evidence="2" id="KW-1185">Reference proteome</keyword>
<evidence type="ECO:0000313" key="1">
    <source>
        <dbReference type="EMBL" id="MDK9494319.1"/>
    </source>
</evidence>
<proteinExistence type="predicted"/>
<protein>
    <submittedName>
        <fullName evidence="1">Ornithine cyclodeaminase family protein</fullName>
    </submittedName>
</protein>
<dbReference type="Gene3D" id="3.40.50.720">
    <property type="entry name" value="NAD(P)-binding Rossmann-like Domain"/>
    <property type="match status" value="1"/>
</dbReference>
<dbReference type="InterPro" id="IPR036291">
    <property type="entry name" value="NAD(P)-bd_dom_sf"/>
</dbReference>
<accession>A0ABT7GL79</accession>
<name>A0ABT7GL79_9ACTN</name>
<dbReference type="PANTHER" id="PTHR13812">
    <property type="entry name" value="KETIMINE REDUCTASE MU-CRYSTALLIN"/>
    <property type="match status" value="1"/>
</dbReference>
<dbReference type="PANTHER" id="PTHR13812:SF19">
    <property type="entry name" value="KETIMINE REDUCTASE MU-CRYSTALLIN"/>
    <property type="match status" value="1"/>
</dbReference>
<sequence length="334" mass="35069">MATQDTAPHDGTLRVLSTSDLAGIDISLADVVDTVEGAYRTLHAGLSDNPRKLTVKPQDGHSVSYAMLGRDGTRNVVAIKTSYKHGLDKGRDEQHYYTALTLYDDVTGLPVAMMDCSRIGSLRTPAVSALLARECAAPGARSALVIGTGTQGRLALPFLLTTLPDLDRLMLFGTHAEGIAAVRAQLSTYFPGRDVEVVTDLRAAAADADVIVATAGAHTPAAVESTWLKPGALSILVGHGLAPSTLHQADRVIATSEAQMNVTGTDMADSEGKLPAVDTEFPPVIAGLTAGRHSGKERIFAYNSGLVVTDIALGHRFAQLALAQGLGTEVPLWQ</sequence>
<dbReference type="PIRSF" id="PIRSF001439">
    <property type="entry name" value="CryM"/>
    <property type="match status" value="1"/>
</dbReference>
<dbReference type="InterPro" id="IPR023401">
    <property type="entry name" value="ODC_N"/>
</dbReference>
<evidence type="ECO:0000313" key="2">
    <source>
        <dbReference type="Proteomes" id="UP001223390"/>
    </source>
</evidence>
<dbReference type="InterPro" id="IPR003462">
    <property type="entry name" value="ODC_Mu_crystall"/>
</dbReference>
<gene>
    <name evidence="1" type="ORF">QEZ40_000190</name>
</gene>
<dbReference type="SUPFAM" id="SSF51735">
    <property type="entry name" value="NAD(P)-binding Rossmann-fold domains"/>
    <property type="match status" value="1"/>
</dbReference>
<organism evidence="1 2">
    <name type="scientific">Streptomyces katrae</name>
    <dbReference type="NCBI Taxonomy" id="68223"/>
    <lineage>
        <taxon>Bacteria</taxon>
        <taxon>Bacillati</taxon>
        <taxon>Actinomycetota</taxon>
        <taxon>Actinomycetes</taxon>
        <taxon>Kitasatosporales</taxon>
        <taxon>Streptomycetaceae</taxon>
        <taxon>Streptomyces</taxon>
    </lineage>
</organism>
<reference evidence="1 2" key="1">
    <citation type="submission" date="2023-05" db="EMBL/GenBank/DDBJ databases">
        <title>Sequencing and Assembly of Streptomyces sp. NP73.</title>
        <authorList>
            <person name="Konwar A.N."/>
            <person name="Saikia K."/>
            <person name="Thakur D."/>
        </authorList>
    </citation>
    <scope>NUCLEOTIDE SEQUENCE [LARGE SCALE GENOMIC DNA]</scope>
    <source>
        <strain evidence="1 2">NP73</strain>
    </source>
</reference>
<dbReference type="EMBL" id="JASITI010000001">
    <property type="protein sequence ID" value="MDK9494319.1"/>
    <property type="molecule type" value="Genomic_DNA"/>
</dbReference>
<dbReference type="Gene3D" id="3.30.1780.10">
    <property type="entry name" value="ornithine cyclodeaminase, domain 1"/>
    <property type="match status" value="1"/>
</dbReference>
<dbReference type="Proteomes" id="UP001223390">
    <property type="component" value="Unassembled WGS sequence"/>
</dbReference>
<comment type="caution">
    <text evidence="1">The sequence shown here is derived from an EMBL/GenBank/DDBJ whole genome shotgun (WGS) entry which is preliminary data.</text>
</comment>
<dbReference type="Pfam" id="PF02423">
    <property type="entry name" value="OCD_Mu_crystall"/>
    <property type="match status" value="1"/>
</dbReference>